<reference evidence="2 3" key="1">
    <citation type="submission" date="2020-04" db="EMBL/GenBank/DDBJ databases">
        <title>Genome sequencing of novel species.</title>
        <authorList>
            <person name="Heo J."/>
            <person name="Kim S.-J."/>
            <person name="Kim J.-S."/>
            <person name="Hong S.-B."/>
            <person name="Kwon S.-W."/>
        </authorList>
    </citation>
    <scope>NUCLEOTIDE SEQUENCE [LARGE SCALE GENOMIC DNA]</scope>
    <source>
        <strain evidence="2 3">MFER-1</strain>
    </source>
</reference>
<dbReference type="KEGG" id="cheb:HH215_27800"/>
<feature type="domain" description="F5/8 type C" evidence="1">
    <location>
        <begin position="1"/>
        <end position="106"/>
    </location>
</feature>
<sequence length="106" mass="11615">MYAVDGNSGTRWESAFSDPQWISVDLGTAATISRVYLNWEGAYAISYSIEVSANGTTWSTVYSTTTGDGGIDNVTFAPVNAKFVRLTGTQRGTQYGYSLWDMEVYP</sequence>
<dbReference type="SUPFAM" id="SSF49785">
    <property type="entry name" value="Galactose-binding domain-like"/>
    <property type="match status" value="1"/>
</dbReference>
<gene>
    <name evidence="2" type="ORF">HH215_27800</name>
</gene>
<dbReference type="Pfam" id="PF22633">
    <property type="entry name" value="F5_F8_type_C_2"/>
    <property type="match status" value="1"/>
</dbReference>
<dbReference type="EMBL" id="CP051680">
    <property type="protein sequence ID" value="QJD88374.1"/>
    <property type="molecule type" value="Genomic_DNA"/>
</dbReference>
<proteinExistence type="predicted"/>
<evidence type="ECO:0000259" key="1">
    <source>
        <dbReference type="PROSITE" id="PS50022"/>
    </source>
</evidence>
<evidence type="ECO:0000313" key="3">
    <source>
        <dbReference type="Proteomes" id="UP000502248"/>
    </source>
</evidence>
<dbReference type="InterPro" id="IPR008979">
    <property type="entry name" value="Galactose-bd-like_sf"/>
</dbReference>
<evidence type="ECO:0000313" key="2">
    <source>
        <dbReference type="EMBL" id="QJD88374.1"/>
    </source>
</evidence>
<dbReference type="AlphaFoldDB" id="A0A7Z2VSH7"/>
<dbReference type="Gene3D" id="2.60.120.260">
    <property type="entry name" value="Galactose-binding domain-like"/>
    <property type="match status" value="1"/>
</dbReference>
<keyword evidence="3" id="KW-1185">Reference proteome</keyword>
<dbReference type="InterPro" id="IPR000421">
    <property type="entry name" value="FA58C"/>
</dbReference>
<protein>
    <submittedName>
        <fullName evidence="2">Discoidin domain-containing protein</fullName>
    </submittedName>
</protein>
<accession>A0A7Z2VSH7</accession>
<organism evidence="2 3">
    <name type="scientific">Cohnella herbarum</name>
    <dbReference type="NCBI Taxonomy" id="2728023"/>
    <lineage>
        <taxon>Bacteria</taxon>
        <taxon>Bacillati</taxon>
        <taxon>Bacillota</taxon>
        <taxon>Bacilli</taxon>
        <taxon>Bacillales</taxon>
        <taxon>Paenibacillaceae</taxon>
        <taxon>Cohnella</taxon>
    </lineage>
</organism>
<dbReference type="PROSITE" id="PS50022">
    <property type="entry name" value="FA58C_3"/>
    <property type="match status" value="1"/>
</dbReference>
<name>A0A7Z2VSH7_9BACL</name>
<dbReference type="Proteomes" id="UP000502248">
    <property type="component" value="Chromosome"/>
</dbReference>